<feature type="compositionally biased region" description="Pro residues" evidence="1">
    <location>
        <begin position="332"/>
        <end position="359"/>
    </location>
</feature>
<keyword evidence="4" id="KW-1185">Reference proteome</keyword>
<dbReference type="Proteomes" id="UP000243723">
    <property type="component" value="Unassembled WGS sequence"/>
</dbReference>
<evidence type="ECO:0000259" key="2">
    <source>
        <dbReference type="Pfam" id="PF26118"/>
    </source>
</evidence>
<feature type="compositionally biased region" description="Basic and acidic residues" evidence="1">
    <location>
        <begin position="206"/>
        <end position="218"/>
    </location>
</feature>
<feature type="domain" description="DUF8035" evidence="2">
    <location>
        <begin position="486"/>
        <end position="540"/>
    </location>
</feature>
<comment type="caution">
    <text evidence="3">The sequence shown here is derived from an EMBL/GenBank/DDBJ whole genome shotgun (WGS) entry which is preliminary data.</text>
</comment>
<dbReference type="InterPro" id="IPR051412">
    <property type="entry name" value="Formin_Homology_Diaphanous_sf"/>
</dbReference>
<gene>
    <name evidence="3" type="ORF">B9Z65_4430</name>
</gene>
<feature type="compositionally biased region" description="Basic and acidic residues" evidence="1">
    <location>
        <begin position="117"/>
        <end position="138"/>
    </location>
</feature>
<feature type="region of interest" description="Disordered" evidence="1">
    <location>
        <begin position="48"/>
        <end position="72"/>
    </location>
</feature>
<feature type="compositionally biased region" description="Basic and acidic residues" evidence="1">
    <location>
        <begin position="318"/>
        <end position="331"/>
    </location>
</feature>
<feature type="compositionally biased region" description="Basic and acidic residues" evidence="1">
    <location>
        <begin position="148"/>
        <end position="158"/>
    </location>
</feature>
<dbReference type="STRING" id="40998.A0A2P7Z2S0"/>
<sequence>MSRRYDDERYDERDYHYERRERDYDGPRPRRVYEDEIDIERERIDRRPARATSVVSERRPAPRQPDFLREDYARTAAGPLVVRERESEKVKDYERAKGKSDISVVGSRRGGGPPPDRVVKEDIIIKDRMRDDRSDAGRSRVSRIPPYPKDDIIPDAGRVEYRERARDIPYREVEEDIVIRRAGRDFSPPRPRDYSPPGRDYSPPPRRKDFVEDSEIHFRRGNSRPPPMRREIDREELIIREERAPPPTERDVERTELVIRERDSPPRGYDRGVEFDEIEIRERERSRPPPRMQSRGPPIAREREEFVFRRRPSPSPPRSEREQIIIRRREVSPPPAPIPRTPTPEPEPTPPREPSPEPLPLQYRPPVIQHVYTHHHHIDHGIQRAPSPVHVPPPRSPTPPPALPPPPAKAKEESLEIEIRRRARGGGENYYERDIIVDRGSNNVERESNAVDRVREDLQVARRRSISSRPARRDEIRRDSGPRLRRDMWTEVTKDLVIKEAIERQGYDYEETDKFFYVIEYLKYEDVLRLVEISEDMKREKRERMKDKQWLKEDFDRVSATGGSRYDERERIVEHEHIYDSRDIRRNGRYR</sequence>
<protein>
    <submittedName>
        <fullName evidence="3">SAC3 family protein 1</fullName>
    </submittedName>
</protein>
<feature type="region of interest" description="Disordered" evidence="1">
    <location>
        <begin position="376"/>
        <end position="413"/>
    </location>
</feature>
<feature type="compositionally biased region" description="Basic and acidic residues" evidence="1">
    <location>
        <begin position="228"/>
        <end position="287"/>
    </location>
</feature>
<dbReference type="InterPro" id="IPR058348">
    <property type="entry name" value="DUF8035"/>
</dbReference>
<dbReference type="AlphaFoldDB" id="A0A2P7Z2S0"/>
<dbReference type="OrthoDB" id="438641at2759"/>
<dbReference type="PANTHER" id="PTHR45691:SF6">
    <property type="entry name" value="PROTEIN DIAPHANOUS"/>
    <property type="match status" value="1"/>
</dbReference>
<reference evidence="3 4" key="1">
    <citation type="submission" date="2017-05" db="EMBL/GenBank/DDBJ databases">
        <title>Draft genome sequence of Elsinoe australis.</title>
        <authorList>
            <person name="Cheng Q."/>
        </authorList>
    </citation>
    <scope>NUCLEOTIDE SEQUENCE [LARGE SCALE GENOMIC DNA]</scope>
    <source>
        <strain evidence="3 4">NL1</strain>
    </source>
</reference>
<accession>A0A2P7Z2S0</accession>
<proteinExistence type="predicted"/>
<feature type="region of interest" description="Disordered" evidence="1">
    <location>
        <begin position="1"/>
        <end position="29"/>
    </location>
</feature>
<name>A0A2P7Z2S0_9PEZI</name>
<feature type="compositionally biased region" description="Basic and acidic residues" evidence="1">
    <location>
        <begin position="56"/>
        <end position="72"/>
    </location>
</feature>
<dbReference type="PANTHER" id="PTHR45691">
    <property type="entry name" value="PROTEIN DIAPHANOUS"/>
    <property type="match status" value="1"/>
</dbReference>
<dbReference type="EMBL" id="NHZQ01000335">
    <property type="protein sequence ID" value="PSK42516.1"/>
    <property type="molecule type" value="Genomic_DNA"/>
</dbReference>
<evidence type="ECO:0000256" key="1">
    <source>
        <dbReference type="SAM" id="MobiDB-lite"/>
    </source>
</evidence>
<feature type="compositionally biased region" description="Pro residues" evidence="1">
    <location>
        <begin position="389"/>
        <end position="408"/>
    </location>
</feature>
<dbReference type="GO" id="GO:0030041">
    <property type="term" value="P:actin filament polymerization"/>
    <property type="evidence" value="ECO:0007669"/>
    <property type="project" value="TreeGrafter"/>
</dbReference>
<organism evidence="3 4">
    <name type="scientific">Elsinoe australis</name>
    <dbReference type="NCBI Taxonomy" id="40998"/>
    <lineage>
        <taxon>Eukaryota</taxon>
        <taxon>Fungi</taxon>
        <taxon>Dikarya</taxon>
        <taxon>Ascomycota</taxon>
        <taxon>Pezizomycotina</taxon>
        <taxon>Dothideomycetes</taxon>
        <taxon>Dothideomycetidae</taxon>
        <taxon>Myriangiales</taxon>
        <taxon>Elsinoaceae</taxon>
        <taxon>Elsinoe</taxon>
    </lineage>
</organism>
<feature type="region of interest" description="Disordered" evidence="1">
    <location>
        <begin position="178"/>
        <end position="363"/>
    </location>
</feature>
<feature type="compositionally biased region" description="Basic and acidic residues" evidence="1">
    <location>
        <begin position="85"/>
        <end position="100"/>
    </location>
</feature>
<evidence type="ECO:0000313" key="3">
    <source>
        <dbReference type="EMBL" id="PSK42516.1"/>
    </source>
</evidence>
<dbReference type="Pfam" id="PF26118">
    <property type="entry name" value="DUF8035"/>
    <property type="match status" value="1"/>
</dbReference>
<dbReference type="GO" id="GO:0005884">
    <property type="term" value="C:actin filament"/>
    <property type="evidence" value="ECO:0007669"/>
    <property type="project" value="TreeGrafter"/>
</dbReference>
<feature type="region of interest" description="Disordered" evidence="1">
    <location>
        <begin position="85"/>
        <end position="158"/>
    </location>
</feature>
<evidence type="ECO:0000313" key="4">
    <source>
        <dbReference type="Proteomes" id="UP000243723"/>
    </source>
</evidence>